<dbReference type="GO" id="GO:0005789">
    <property type="term" value="C:endoplasmic reticulum membrane"/>
    <property type="evidence" value="ECO:0007669"/>
    <property type="project" value="UniProtKB-SubCell"/>
</dbReference>
<dbReference type="AlphaFoldDB" id="A0A830BQG6"/>
<dbReference type="InterPro" id="IPR037364">
    <property type="entry name" value="Sec23"/>
</dbReference>
<dbReference type="FunFam" id="3.40.50.410:FF:000043">
    <property type="entry name" value="Protein transport protein SEC23"/>
    <property type="match status" value="1"/>
</dbReference>
<evidence type="ECO:0000256" key="8">
    <source>
        <dbReference type="ARBA" id="ARBA00023329"/>
    </source>
</evidence>
<organism evidence="16 17">
    <name type="scientific">Phtheirospermum japonicum</name>
    <dbReference type="NCBI Taxonomy" id="374723"/>
    <lineage>
        <taxon>Eukaryota</taxon>
        <taxon>Viridiplantae</taxon>
        <taxon>Streptophyta</taxon>
        <taxon>Embryophyta</taxon>
        <taxon>Tracheophyta</taxon>
        <taxon>Spermatophyta</taxon>
        <taxon>Magnoliopsida</taxon>
        <taxon>eudicotyledons</taxon>
        <taxon>Gunneridae</taxon>
        <taxon>Pentapetalae</taxon>
        <taxon>asterids</taxon>
        <taxon>lamiids</taxon>
        <taxon>Lamiales</taxon>
        <taxon>Orobanchaceae</taxon>
        <taxon>Orobanchaceae incertae sedis</taxon>
        <taxon>Phtheirospermum</taxon>
    </lineage>
</organism>
<keyword evidence="1 10" id="KW-0813">Transport</keyword>
<protein>
    <recommendedName>
        <fullName evidence="10">Protein transport protein SEC23</fullName>
    </recommendedName>
</protein>
<dbReference type="SUPFAM" id="SSF82919">
    <property type="entry name" value="Zn-finger domain of Sec23/24"/>
    <property type="match status" value="1"/>
</dbReference>
<dbReference type="InterPro" id="IPR036175">
    <property type="entry name" value="Sec23/24_helical_dom_sf"/>
</dbReference>
<dbReference type="Gene3D" id="2.30.30.380">
    <property type="entry name" value="Zn-finger domain of Sec23/24"/>
    <property type="match status" value="1"/>
</dbReference>
<evidence type="ECO:0000313" key="17">
    <source>
        <dbReference type="Proteomes" id="UP000653305"/>
    </source>
</evidence>
<dbReference type="Pfam" id="PF04815">
    <property type="entry name" value="Sec23_helical"/>
    <property type="match status" value="1"/>
</dbReference>
<dbReference type="FunFam" id="3.40.20.10:FF:000014">
    <property type="entry name" value="Protein transport protein SEC23"/>
    <property type="match status" value="1"/>
</dbReference>
<dbReference type="InterPro" id="IPR007123">
    <property type="entry name" value="Gelsolin-like_dom"/>
</dbReference>
<evidence type="ECO:0000256" key="1">
    <source>
        <dbReference type="ARBA" id="ARBA00022448"/>
    </source>
</evidence>
<feature type="domain" description="Gelsolin-like" evidence="11">
    <location>
        <begin position="650"/>
        <end position="736"/>
    </location>
</feature>
<dbReference type="EMBL" id="BMAC01000118">
    <property type="protein sequence ID" value="GFP86085.1"/>
    <property type="molecule type" value="Genomic_DNA"/>
</dbReference>
<dbReference type="OrthoDB" id="10256289at2759"/>
<dbReference type="SUPFAM" id="SSF53300">
    <property type="entry name" value="vWA-like"/>
    <property type="match status" value="1"/>
</dbReference>
<dbReference type="GO" id="GO:0008270">
    <property type="term" value="F:zinc ion binding"/>
    <property type="evidence" value="ECO:0007669"/>
    <property type="project" value="InterPro"/>
</dbReference>
<dbReference type="GO" id="GO:0006886">
    <property type="term" value="P:intracellular protein transport"/>
    <property type="evidence" value="ECO:0007669"/>
    <property type="project" value="InterPro"/>
</dbReference>
<keyword evidence="8 10" id="KW-0968">Cytoplasmic vesicle</keyword>
<evidence type="ECO:0000259" key="11">
    <source>
        <dbReference type="Pfam" id="PF00626"/>
    </source>
</evidence>
<accession>A0A830BQG6</accession>
<evidence type="ECO:0000256" key="3">
    <source>
        <dbReference type="ARBA" id="ARBA00022824"/>
    </source>
</evidence>
<dbReference type="Pfam" id="PF08033">
    <property type="entry name" value="Sec23_BS"/>
    <property type="match status" value="1"/>
</dbReference>
<evidence type="ECO:0000256" key="7">
    <source>
        <dbReference type="ARBA" id="ARBA00023136"/>
    </source>
</evidence>
<comment type="caution">
    <text evidence="16">The sequence shown here is derived from an EMBL/GenBank/DDBJ whole genome shotgun (WGS) entry which is preliminary data.</text>
</comment>
<gene>
    <name evidence="16" type="ORF">PHJA_000752400</name>
</gene>
<evidence type="ECO:0000256" key="4">
    <source>
        <dbReference type="ARBA" id="ARBA00022833"/>
    </source>
</evidence>
<dbReference type="InterPro" id="IPR006896">
    <property type="entry name" value="Sec23/24_trunk_dom"/>
</dbReference>
<keyword evidence="4 10" id="KW-0862">Zinc</keyword>
<keyword evidence="6 10" id="KW-0653">Protein transport</keyword>
<evidence type="ECO:0000256" key="2">
    <source>
        <dbReference type="ARBA" id="ARBA00022723"/>
    </source>
</evidence>
<proteinExistence type="inferred from homology"/>
<keyword evidence="2 10" id="KW-0479">Metal-binding</keyword>
<evidence type="ECO:0000256" key="5">
    <source>
        <dbReference type="ARBA" id="ARBA00022892"/>
    </source>
</evidence>
<dbReference type="Proteomes" id="UP000653305">
    <property type="component" value="Unassembled WGS sequence"/>
</dbReference>
<dbReference type="PANTHER" id="PTHR11141:SF22">
    <property type="entry name" value="PROTEIN TRANSPORT PROTEIN SEC23 G"/>
    <property type="match status" value="1"/>
</dbReference>
<dbReference type="Pfam" id="PF04810">
    <property type="entry name" value="zf-Sec23_Sec24"/>
    <property type="match status" value="1"/>
</dbReference>
<evidence type="ECO:0000259" key="12">
    <source>
        <dbReference type="Pfam" id="PF04810"/>
    </source>
</evidence>
<evidence type="ECO:0000313" key="16">
    <source>
        <dbReference type="EMBL" id="GFP86085.1"/>
    </source>
</evidence>
<evidence type="ECO:0000259" key="14">
    <source>
        <dbReference type="Pfam" id="PF04815"/>
    </source>
</evidence>
<dbReference type="GO" id="GO:0005096">
    <property type="term" value="F:GTPase activator activity"/>
    <property type="evidence" value="ECO:0007669"/>
    <property type="project" value="TreeGrafter"/>
</dbReference>
<evidence type="ECO:0000259" key="13">
    <source>
        <dbReference type="Pfam" id="PF04811"/>
    </source>
</evidence>
<feature type="domain" description="Sec23/Sec24 beta-sandwich" evidence="15">
    <location>
        <begin position="424"/>
        <end position="524"/>
    </location>
</feature>
<dbReference type="InterPro" id="IPR036174">
    <property type="entry name" value="Znf_Sec23_Sec24_sf"/>
</dbReference>
<dbReference type="GO" id="GO:0030127">
    <property type="term" value="C:COPII vesicle coat"/>
    <property type="evidence" value="ECO:0007669"/>
    <property type="project" value="InterPro"/>
</dbReference>
<feature type="domain" description="Sec23/Sec24 trunk" evidence="13">
    <location>
        <begin position="157"/>
        <end position="413"/>
    </location>
</feature>
<dbReference type="InterPro" id="IPR036180">
    <property type="entry name" value="Gelsolin-like_dom_sf"/>
</dbReference>
<reference evidence="16" key="1">
    <citation type="submission" date="2020-07" db="EMBL/GenBank/DDBJ databases">
        <title>Ethylene signaling mediates host invasion by parasitic plants.</title>
        <authorList>
            <person name="Yoshida S."/>
        </authorList>
    </citation>
    <scope>NUCLEOTIDE SEQUENCE</scope>
    <source>
        <strain evidence="16">Okayama</strain>
    </source>
</reference>
<keyword evidence="17" id="KW-1185">Reference proteome</keyword>
<dbReference type="SUPFAM" id="SSF81811">
    <property type="entry name" value="Helical domain of Sec23/24"/>
    <property type="match status" value="1"/>
</dbReference>
<comment type="function">
    <text evidence="9 10">Component of the coat protein complex II (COPII) which promotes the formation of transport vesicles from the endoplasmic reticulum (ER). The coat has two main functions, the physical deformation of the endoplasmic reticulum membrane into vesicles and the selection of cargo molecules.</text>
</comment>
<dbReference type="Gene3D" id="3.40.20.10">
    <property type="entry name" value="Severin"/>
    <property type="match status" value="1"/>
</dbReference>
<evidence type="ECO:0000259" key="15">
    <source>
        <dbReference type="Pfam" id="PF08033"/>
    </source>
</evidence>
<feature type="domain" description="Sec23/Sec24 helical" evidence="14">
    <location>
        <begin position="536"/>
        <end position="634"/>
    </location>
</feature>
<dbReference type="SUPFAM" id="SSF82754">
    <property type="entry name" value="C-terminal, gelsolin-like domain of Sec23/24"/>
    <property type="match status" value="1"/>
</dbReference>
<name>A0A830BQG6_9LAMI</name>
<dbReference type="InterPro" id="IPR006900">
    <property type="entry name" value="Sec23/24_helical_dom"/>
</dbReference>
<dbReference type="InterPro" id="IPR006895">
    <property type="entry name" value="Znf_Sec23_Sec24"/>
</dbReference>
<dbReference type="Gene3D" id="1.20.120.730">
    <property type="entry name" value="Sec23/Sec24 helical domain"/>
    <property type="match status" value="1"/>
</dbReference>
<dbReference type="InterPro" id="IPR037550">
    <property type="entry name" value="Sec23_C"/>
</dbReference>
<dbReference type="Pfam" id="PF04811">
    <property type="entry name" value="Sec23_trunk"/>
    <property type="match status" value="1"/>
</dbReference>
<dbReference type="Pfam" id="PF00626">
    <property type="entry name" value="Gelsolin"/>
    <property type="match status" value="1"/>
</dbReference>
<dbReference type="Gene3D" id="3.40.50.410">
    <property type="entry name" value="von Willebrand factor, type A domain"/>
    <property type="match status" value="1"/>
</dbReference>
<evidence type="ECO:0000256" key="6">
    <source>
        <dbReference type="ARBA" id="ARBA00022927"/>
    </source>
</evidence>
<comment type="similarity">
    <text evidence="10">Belongs to the SEC23/SEC24 family. SEC23 subfamily.</text>
</comment>
<feature type="domain" description="Zinc finger Sec23/Sec24-type" evidence="12">
    <location>
        <begin position="53"/>
        <end position="91"/>
    </location>
</feature>
<dbReference type="InterPro" id="IPR036465">
    <property type="entry name" value="vWFA_dom_sf"/>
</dbReference>
<comment type="subcellular location">
    <subcellularLocation>
        <location evidence="10">Cytoplasmic vesicle</location>
        <location evidence="10">COPII-coated vesicle membrane</location>
        <topology evidence="10">Peripheral membrane protein</topology>
        <orientation evidence="10">Cytoplasmic side</orientation>
    </subcellularLocation>
    <subcellularLocation>
        <location evidence="10">Endoplasmic reticulum membrane</location>
        <topology evidence="10">Peripheral membrane protein</topology>
        <orientation evidence="10">Cytoplasmic side</orientation>
    </subcellularLocation>
</comment>
<dbReference type="InterPro" id="IPR012990">
    <property type="entry name" value="Beta-sandwich_Sec23_24"/>
</dbReference>
<dbReference type="CDD" id="cd11287">
    <property type="entry name" value="Sec23_C"/>
    <property type="match status" value="1"/>
</dbReference>
<evidence type="ECO:0000256" key="9">
    <source>
        <dbReference type="ARBA" id="ARBA00025471"/>
    </source>
</evidence>
<dbReference type="FunFam" id="2.30.30.380:FF:000001">
    <property type="entry name" value="Protein transport protein SEC23"/>
    <property type="match status" value="1"/>
</dbReference>
<keyword evidence="5 10" id="KW-0931">ER-Golgi transport</keyword>
<keyword evidence="10" id="KW-0963">Cytoplasm</keyword>
<sequence length="796" mass="88856">MDFSELEAIEGLRWSWHSWPVSKPEVASLVVPLSILSTPLMAFNELPILPYEPLNCSGCDAVLNPYSRVDYTSKIWSCSFCYRKNPFPKSYAHINENNIPAELFPTYSTVEYQSGRSASAPMGLRSNSNSFSSVSAYSSSGLGLGSDRAGVGAGAGPAFVLVVDACSPEEELTVLKRELLHVITRLPENALVGLVVFDAMVRVYDLGFTECLRVVVFHGEREVSSEQAKQFLGLHHVKQSLGKASAVQKQGFILPVSDCEFSIMTAIEDIQSSPSVKTGHRPLRSTGAAISVAVGFLEGCLINTGSRVMLFTSGPATIGPGIIVNSDLGNSIRTHRDLNNNYASHYKKSSEFYKQISQRLSDSSIVLDLFACSLDQVGAAELKPPVETTGGFMILTESFESEQFSKCLRHMFDRDQDGNLKMFFDATIEIVTTKDVKICGALGPCLSLGKKNDSVSDKPIGEGGTHVWKLGTLTNRTCIAFFFELGNEQKARAGSAFFIQFITRYRYSNMTVRKRVTTAARRWVPKNSPEISSGFDQEAAASVMARLAIYKTETNFAQDVIRWLDKTLISFTSKFGDYVQEDPSTFRLSTSFSLYPQFMYYLRRSQFMDVFNSTPDETAYFRLMLNREGVVNSLIMVQPTLFQYSFDGPPVPVVLDVCSISTDVILLFDSFFYVVIHYGSKIAQWRKMGYDRDPSHESFRKLIEAPDIDAEQLVADRIPVPKLIKCDQHGSQARFLLAKLNPSVTQNSVLNHGTYMDILDTVEKIRFLDYHFFFKGLSSNPEMGSNYRVFIFPFEK</sequence>
<keyword evidence="3 10" id="KW-0256">Endoplasmic reticulum</keyword>
<dbReference type="InterPro" id="IPR029006">
    <property type="entry name" value="ADF-H/Gelsolin-like_dom_sf"/>
</dbReference>
<keyword evidence="7 10" id="KW-0472">Membrane</keyword>
<dbReference type="GO" id="GO:0090110">
    <property type="term" value="P:COPII-coated vesicle cargo loading"/>
    <property type="evidence" value="ECO:0007669"/>
    <property type="project" value="TreeGrafter"/>
</dbReference>
<dbReference type="GO" id="GO:0070971">
    <property type="term" value="C:endoplasmic reticulum exit site"/>
    <property type="evidence" value="ECO:0007669"/>
    <property type="project" value="TreeGrafter"/>
</dbReference>
<dbReference type="PANTHER" id="PTHR11141">
    <property type="entry name" value="PROTEIN TRANSPORT PROTEIN SEC23"/>
    <property type="match status" value="1"/>
</dbReference>
<evidence type="ECO:0000256" key="10">
    <source>
        <dbReference type="RuleBase" id="RU365030"/>
    </source>
</evidence>
<dbReference type="SUPFAM" id="SSF81995">
    <property type="entry name" value="beta-sandwich domain of Sec23/24"/>
    <property type="match status" value="1"/>
</dbReference>